<evidence type="ECO:0000256" key="1">
    <source>
        <dbReference type="ARBA" id="ARBA00010554"/>
    </source>
</evidence>
<organism evidence="2 3">
    <name type="scientific">Caulobacter henricii</name>
    <dbReference type="NCBI Taxonomy" id="69395"/>
    <lineage>
        <taxon>Bacteria</taxon>
        <taxon>Pseudomonadati</taxon>
        <taxon>Pseudomonadota</taxon>
        <taxon>Alphaproteobacteria</taxon>
        <taxon>Caulobacterales</taxon>
        <taxon>Caulobacteraceae</taxon>
        <taxon>Caulobacter</taxon>
    </lineage>
</organism>
<dbReference type="InterPro" id="IPR015867">
    <property type="entry name" value="N-reg_PII/ATP_PRibTrfase_C"/>
</dbReference>
<dbReference type="KEGG" id="chq:AQ619_18125"/>
<evidence type="ECO:0000313" key="2">
    <source>
        <dbReference type="EMBL" id="ALL15408.1"/>
    </source>
</evidence>
<dbReference type="Pfam" id="PF02641">
    <property type="entry name" value="DUF190"/>
    <property type="match status" value="1"/>
</dbReference>
<gene>
    <name evidence="2" type="ORF">AQ619_18125</name>
</gene>
<proteinExistence type="inferred from homology"/>
<keyword evidence="2" id="KW-0614">Plasmid</keyword>
<reference evidence="2 3" key="1">
    <citation type="submission" date="2015-10" db="EMBL/GenBank/DDBJ databases">
        <title>Conservation of the essential genome among Caulobacter and Brevundimonas species.</title>
        <authorList>
            <person name="Scott D."/>
            <person name="Ely B."/>
        </authorList>
    </citation>
    <scope>NUCLEOTIDE SEQUENCE [LARGE SCALE GENOMIC DNA]</scope>
    <source>
        <strain evidence="2 3">CB4</strain>
        <plasmid evidence="3">CB4 Plasmid</plasmid>
    </source>
</reference>
<accession>A0A0P0P438</accession>
<protein>
    <submittedName>
        <fullName evidence="2">Uncharacterized protein</fullName>
    </submittedName>
</protein>
<dbReference type="Proteomes" id="UP000056905">
    <property type="component" value="Plasmid pCB4"/>
</dbReference>
<dbReference type="InterPro" id="IPR003793">
    <property type="entry name" value="UPF0166"/>
</dbReference>
<dbReference type="SUPFAM" id="SSF54913">
    <property type="entry name" value="GlnB-like"/>
    <property type="match status" value="1"/>
</dbReference>
<dbReference type="Gene3D" id="3.30.70.120">
    <property type="match status" value="1"/>
</dbReference>
<sequence length="115" mass="12213">MTADRLHILRIFIDADVLEADQPYSKVLFERAKALGIANASALQVAESYGGAGIVHGAKALDLAPGGRVIIELVDQEDRLRAFLDTLGPGEDVGLVTLETIAVVKHGGHHHHSAT</sequence>
<dbReference type="RefSeq" id="WP_062151861.1">
    <property type="nucleotide sequence ID" value="NZ_CP013003.1"/>
</dbReference>
<keyword evidence="3" id="KW-1185">Reference proteome</keyword>
<dbReference type="EMBL" id="CP013003">
    <property type="protein sequence ID" value="ALL15408.1"/>
    <property type="molecule type" value="Genomic_DNA"/>
</dbReference>
<comment type="similarity">
    <text evidence="1">Belongs to the UPF0166 family.</text>
</comment>
<evidence type="ECO:0000313" key="3">
    <source>
        <dbReference type="Proteomes" id="UP000056905"/>
    </source>
</evidence>
<name>A0A0P0P438_9CAUL</name>
<dbReference type="AlphaFoldDB" id="A0A0P0P438"/>
<geneLocation type="plasmid" evidence="3">
    <name>CB4 Plasmid</name>
</geneLocation>
<dbReference type="OrthoDB" id="9795599at2"/>
<dbReference type="InterPro" id="IPR011322">
    <property type="entry name" value="N-reg_PII-like_a/b"/>
</dbReference>